<evidence type="ECO:0000313" key="2">
    <source>
        <dbReference type="EMBL" id="PAV93686.1"/>
    </source>
</evidence>
<protein>
    <submittedName>
        <fullName evidence="2">Uncharacterized protein</fullName>
    </submittedName>
</protein>
<keyword evidence="3" id="KW-1185">Reference proteome</keyword>
<comment type="caution">
    <text evidence="2">The sequence shown here is derived from an EMBL/GenBank/DDBJ whole genome shotgun (WGS) entry which is preliminary data.</text>
</comment>
<dbReference type="Proteomes" id="UP000218231">
    <property type="component" value="Unassembled WGS sequence"/>
</dbReference>
<sequence>MVVVFATGTAAGALPAGTVAIGGSQGMSESFFEDLNDAFPINSQVRCGQAALRLGFANMTLDESEQLQPAHLQRAKKGRFTPRVPSKK</sequence>
<organism evidence="2 3">
    <name type="scientific">Diploscapter pachys</name>
    <dbReference type="NCBI Taxonomy" id="2018661"/>
    <lineage>
        <taxon>Eukaryota</taxon>
        <taxon>Metazoa</taxon>
        <taxon>Ecdysozoa</taxon>
        <taxon>Nematoda</taxon>
        <taxon>Chromadorea</taxon>
        <taxon>Rhabditida</taxon>
        <taxon>Rhabditina</taxon>
        <taxon>Rhabditomorpha</taxon>
        <taxon>Rhabditoidea</taxon>
        <taxon>Rhabditidae</taxon>
        <taxon>Diploscapter</taxon>
    </lineage>
</organism>
<gene>
    <name evidence="2" type="ORF">WR25_23085</name>
</gene>
<name>A0A2A2M5H7_9BILA</name>
<feature type="compositionally biased region" description="Basic residues" evidence="1">
    <location>
        <begin position="73"/>
        <end position="88"/>
    </location>
</feature>
<dbReference type="AlphaFoldDB" id="A0A2A2M5H7"/>
<accession>A0A2A2M5H7</accession>
<reference evidence="2 3" key="1">
    <citation type="journal article" date="2017" name="Curr. Biol.">
        <title>Genome architecture and evolution of a unichromosomal asexual nematode.</title>
        <authorList>
            <person name="Fradin H."/>
            <person name="Zegar C."/>
            <person name="Gutwein M."/>
            <person name="Lucas J."/>
            <person name="Kovtun M."/>
            <person name="Corcoran D."/>
            <person name="Baugh L.R."/>
            <person name="Kiontke K."/>
            <person name="Gunsalus K."/>
            <person name="Fitch D.H."/>
            <person name="Piano F."/>
        </authorList>
    </citation>
    <scope>NUCLEOTIDE SEQUENCE [LARGE SCALE GENOMIC DNA]</scope>
    <source>
        <strain evidence="2">PF1309</strain>
    </source>
</reference>
<feature type="region of interest" description="Disordered" evidence="1">
    <location>
        <begin position="67"/>
        <end position="88"/>
    </location>
</feature>
<proteinExistence type="predicted"/>
<dbReference type="EMBL" id="LIAE01004735">
    <property type="protein sequence ID" value="PAV93686.1"/>
    <property type="molecule type" value="Genomic_DNA"/>
</dbReference>
<evidence type="ECO:0000313" key="3">
    <source>
        <dbReference type="Proteomes" id="UP000218231"/>
    </source>
</evidence>
<evidence type="ECO:0000256" key="1">
    <source>
        <dbReference type="SAM" id="MobiDB-lite"/>
    </source>
</evidence>